<dbReference type="Pfam" id="PF00240">
    <property type="entry name" value="ubiquitin"/>
    <property type="match status" value="1"/>
</dbReference>
<dbReference type="PANTHER" id="PTHR14557:SF5">
    <property type="entry name" value="UBIQUITIN-LIKE DOMAIN-CONTAINING PROTEIN"/>
    <property type="match status" value="1"/>
</dbReference>
<sequence length="346" mass="38578">MTLIQGVGDEVLDFFIVVGVLLVGWIAWCSTNIADQPLIRTVLILQHRTRTRIAALRANQQALALAQQQRNSDSAENDSRQSNSSSSSEIEANCPESPLPATSQLPIESNETPAATNEEALIQAMDSFNNDERLLEKNDKAEKASLETETTSSEPEQSEPTLPEAIQDKICIKLKFINDDQKLVTGSLKEILGDFKRRHFQLELESRKLVRLVFKGQILQPDNATLEQCGFFNNCVVHCLIHQPRPVPVASNSLDSSSRLYINPLPFQNLPVGAGLGTVQTEWDLSRLLVSVVTLILGLAWYFRYYYAQLFTVTTTVGLFGLTAIFTVSLFGHLFPDQETIRNTIE</sequence>
<dbReference type="CDD" id="cd17057">
    <property type="entry name" value="Ubl_TMUB1_like"/>
    <property type="match status" value="1"/>
</dbReference>
<dbReference type="GeneID" id="105362776"/>
<keyword evidence="2" id="KW-0472">Membrane</keyword>
<gene>
    <name evidence="5" type="primary">LOC105362776</name>
</gene>
<evidence type="ECO:0000259" key="3">
    <source>
        <dbReference type="PROSITE" id="PS50053"/>
    </source>
</evidence>
<dbReference type="AlphaFoldDB" id="A0AAJ7DW40"/>
<dbReference type="Proteomes" id="UP000695007">
    <property type="component" value="Unplaced"/>
</dbReference>
<keyword evidence="4" id="KW-1185">Reference proteome</keyword>
<feature type="region of interest" description="Disordered" evidence="1">
    <location>
        <begin position="65"/>
        <end position="113"/>
    </location>
</feature>
<dbReference type="InterPro" id="IPR040352">
    <property type="entry name" value="TMUB1/2"/>
</dbReference>
<dbReference type="RefSeq" id="XP_011498568.1">
    <property type="nucleotide sequence ID" value="XM_011500266.1"/>
</dbReference>
<feature type="compositionally biased region" description="Polar residues" evidence="1">
    <location>
        <begin position="100"/>
        <end position="113"/>
    </location>
</feature>
<proteinExistence type="predicted"/>
<name>A0AAJ7DW40_9HYME</name>
<evidence type="ECO:0000256" key="1">
    <source>
        <dbReference type="SAM" id="MobiDB-lite"/>
    </source>
</evidence>
<feature type="transmembrane region" description="Helical" evidence="2">
    <location>
        <begin position="313"/>
        <end position="335"/>
    </location>
</feature>
<dbReference type="GO" id="GO:0036503">
    <property type="term" value="P:ERAD pathway"/>
    <property type="evidence" value="ECO:0007669"/>
    <property type="project" value="InterPro"/>
</dbReference>
<feature type="transmembrane region" description="Helical" evidence="2">
    <location>
        <begin position="288"/>
        <end position="307"/>
    </location>
</feature>
<keyword evidence="2" id="KW-1133">Transmembrane helix</keyword>
<evidence type="ECO:0000313" key="5">
    <source>
        <dbReference type="RefSeq" id="XP_011498568.1"/>
    </source>
</evidence>
<dbReference type="Gene3D" id="3.10.20.90">
    <property type="entry name" value="Phosphatidylinositol 3-kinase Catalytic Subunit, Chain A, domain 1"/>
    <property type="match status" value="1"/>
</dbReference>
<organism evidence="4 5">
    <name type="scientific">Ceratosolen solmsi marchali</name>
    <dbReference type="NCBI Taxonomy" id="326594"/>
    <lineage>
        <taxon>Eukaryota</taxon>
        <taxon>Metazoa</taxon>
        <taxon>Ecdysozoa</taxon>
        <taxon>Arthropoda</taxon>
        <taxon>Hexapoda</taxon>
        <taxon>Insecta</taxon>
        <taxon>Pterygota</taxon>
        <taxon>Neoptera</taxon>
        <taxon>Endopterygota</taxon>
        <taxon>Hymenoptera</taxon>
        <taxon>Apocrita</taxon>
        <taxon>Proctotrupomorpha</taxon>
        <taxon>Chalcidoidea</taxon>
        <taxon>Agaonidae</taxon>
        <taxon>Agaoninae</taxon>
        <taxon>Ceratosolen</taxon>
    </lineage>
</organism>
<feature type="transmembrane region" description="Helical" evidence="2">
    <location>
        <begin position="12"/>
        <end position="30"/>
    </location>
</feature>
<dbReference type="InterPro" id="IPR000626">
    <property type="entry name" value="Ubiquitin-like_dom"/>
</dbReference>
<dbReference type="SUPFAM" id="SSF54236">
    <property type="entry name" value="Ubiquitin-like"/>
    <property type="match status" value="1"/>
</dbReference>
<keyword evidence="2" id="KW-0812">Transmembrane</keyword>
<feature type="domain" description="Ubiquitin-like" evidence="3">
    <location>
        <begin position="170"/>
        <end position="246"/>
    </location>
</feature>
<dbReference type="PROSITE" id="PS50053">
    <property type="entry name" value="UBIQUITIN_2"/>
    <property type="match status" value="1"/>
</dbReference>
<accession>A0AAJ7DW40</accession>
<dbReference type="InterPro" id="IPR029071">
    <property type="entry name" value="Ubiquitin-like_domsf"/>
</dbReference>
<feature type="compositionally biased region" description="Low complexity" evidence="1">
    <location>
        <begin position="80"/>
        <end position="93"/>
    </location>
</feature>
<dbReference type="PANTHER" id="PTHR14557">
    <property type="entry name" value="PROTEIN C7ORF21"/>
    <property type="match status" value="1"/>
</dbReference>
<protein>
    <submittedName>
        <fullName evidence="5">Transmembrane and ubiquitin-like domain-containing protein 1</fullName>
    </submittedName>
</protein>
<reference evidence="5" key="1">
    <citation type="submission" date="2025-08" db="UniProtKB">
        <authorList>
            <consortium name="RefSeq"/>
        </authorList>
    </citation>
    <scope>IDENTIFICATION</scope>
</reference>
<dbReference type="KEGG" id="csol:105362776"/>
<evidence type="ECO:0000313" key="4">
    <source>
        <dbReference type="Proteomes" id="UP000695007"/>
    </source>
</evidence>
<evidence type="ECO:0000256" key="2">
    <source>
        <dbReference type="SAM" id="Phobius"/>
    </source>
</evidence>
<feature type="region of interest" description="Disordered" evidence="1">
    <location>
        <begin position="141"/>
        <end position="164"/>
    </location>
</feature>
<feature type="compositionally biased region" description="Low complexity" evidence="1">
    <location>
        <begin position="147"/>
        <end position="164"/>
    </location>
</feature>